<dbReference type="Gene3D" id="3.40.50.12370">
    <property type="match status" value="1"/>
</dbReference>
<evidence type="ECO:0000313" key="6">
    <source>
        <dbReference type="EMBL" id="VDN66450.1"/>
    </source>
</evidence>
<dbReference type="SUPFAM" id="SSF52402">
    <property type="entry name" value="Adenine nucleotide alpha hydrolases-like"/>
    <property type="match status" value="2"/>
</dbReference>
<evidence type="ECO:0000259" key="5">
    <source>
        <dbReference type="Pfam" id="PF00582"/>
    </source>
</evidence>
<comment type="similarity">
    <text evidence="2">Belongs to the universal stress protein A family.</text>
</comment>
<evidence type="ECO:0000256" key="2">
    <source>
        <dbReference type="ARBA" id="ARBA00008791"/>
    </source>
</evidence>
<dbReference type="PANTHER" id="PTHR47892:SF1">
    <property type="entry name" value="UNIVERSAL STRESS PROTEIN E"/>
    <property type="match status" value="1"/>
</dbReference>
<dbReference type="PRINTS" id="PR01438">
    <property type="entry name" value="UNVRSLSTRESS"/>
</dbReference>
<protein>
    <submittedName>
        <fullName evidence="6">Universal stress protein E</fullName>
    </submittedName>
</protein>
<accession>A0A653BCQ4</accession>
<dbReference type="OrthoDB" id="239260at2"/>
<evidence type="ECO:0000256" key="1">
    <source>
        <dbReference type="ARBA" id="ARBA00004496"/>
    </source>
</evidence>
<dbReference type="EMBL" id="LR130779">
    <property type="protein sequence ID" value="VDN66450.1"/>
    <property type="molecule type" value="Genomic_DNA"/>
</dbReference>
<feature type="domain" description="UspA" evidence="5">
    <location>
        <begin position="153"/>
        <end position="297"/>
    </location>
</feature>
<feature type="domain" description="UspA" evidence="5">
    <location>
        <begin position="4"/>
        <end position="144"/>
    </location>
</feature>
<comment type="subcellular location">
    <subcellularLocation>
        <location evidence="1">Cytoplasm</location>
    </subcellularLocation>
</comment>
<sequence length="302" mass="33706">MKLQRLLVVIDTEHAEQPALLRAAELARQTGAELHLLQVDYHPKLDGGLLDGHLFQRIRDTLVQQRHADLLASVAHLSREGLKIEVDVRWSKHRHEEILARVAVLQPDILFTSAHPGNALRRLLFGDASWQLIRRCPVPLWLVHDAAPRGSNLCVALDPLHSADKPAALDHQLIATSQALQARLGLDAHYLHAQAPLPRSLMFDAEVAQEYEDYVTQCHHEHRQAFDALIARHAIDPGHAHLLDGFAEEVIPQFVREHNIGLLLMGAIARGHLDSLLIGHTAERVLERVECDLLVIKPAGKG</sequence>
<dbReference type="Pfam" id="PF00582">
    <property type="entry name" value="Usp"/>
    <property type="match status" value="2"/>
</dbReference>
<reference evidence="6" key="1">
    <citation type="submission" date="2018-11" db="EMBL/GenBank/DDBJ databases">
        <authorList>
            <consortium name="Genoscope - CEA"/>
            <person name="William W."/>
        </authorList>
    </citation>
    <scope>NUCLEOTIDE SEQUENCE [LARGE SCALE GENOMIC DNA]</scope>
    <source>
        <strain evidence="6">T9AD</strain>
    </source>
</reference>
<keyword evidence="3" id="KW-0963">Cytoplasm</keyword>
<dbReference type="InterPro" id="IPR006015">
    <property type="entry name" value="Universal_stress_UspA"/>
</dbReference>
<comment type="function">
    <text evidence="4">Required for resistance to DNA-damaging agents.</text>
</comment>
<dbReference type="PANTHER" id="PTHR47892">
    <property type="entry name" value="UNIVERSAL STRESS PROTEIN E"/>
    <property type="match status" value="1"/>
</dbReference>
<dbReference type="GO" id="GO:0005737">
    <property type="term" value="C:cytoplasm"/>
    <property type="evidence" value="ECO:0007669"/>
    <property type="project" value="UniProtKB-SubCell"/>
</dbReference>
<proteinExistence type="inferred from homology"/>
<name>A0A653BCQ4_ECTOL</name>
<gene>
    <name evidence="6" type="ORF">POT9AD_5475</name>
</gene>
<dbReference type="AlphaFoldDB" id="A0A653BCQ4"/>
<organism evidence="6">
    <name type="scientific">Ectopseudomonas oleovorans</name>
    <name type="common">Pseudomonas oleovorans</name>
    <dbReference type="NCBI Taxonomy" id="301"/>
    <lineage>
        <taxon>Bacteria</taxon>
        <taxon>Pseudomonadati</taxon>
        <taxon>Pseudomonadota</taxon>
        <taxon>Gammaproteobacteria</taxon>
        <taxon>Pseudomonadales</taxon>
        <taxon>Pseudomonadaceae</taxon>
        <taxon>Ectopseudomonas</taxon>
    </lineage>
</organism>
<evidence type="ECO:0000256" key="3">
    <source>
        <dbReference type="ARBA" id="ARBA00022490"/>
    </source>
</evidence>
<dbReference type="InterPro" id="IPR006016">
    <property type="entry name" value="UspA"/>
</dbReference>
<evidence type="ECO:0000256" key="4">
    <source>
        <dbReference type="ARBA" id="ARBA00037131"/>
    </source>
</evidence>